<evidence type="ECO:0000313" key="8">
    <source>
        <dbReference type="EMBL" id="AOW12601.1"/>
    </source>
</evidence>
<dbReference type="Pfam" id="PF07731">
    <property type="entry name" value="Cu-oxidase_2"/>
    <property type="match status" value="1"/>
</dbReference>
<feature type="chain" id="PRO_5044549562" evidence="5">
    <location>
        <begin position="30"/>
        <end position="480"/>
    </location>
</feature>
<gene>
    <name evidence="8" type="ORF">LPB072_06825</name>
    <name evidence="9" type="ORF">LPB72_16310</name>
</gene>
<keyword evidence="10" id="KW-1185">Reference proteome</keyword>
<keyword evidence="2" id="KW-0479">Metal-binding</keyword>
<proteinExistence type="predicted"/>
<dbReference type="SUPFAM" id="SSF49503">
    <property type="entry name" value="Cupredoxins"/>
    <property type="match status" value="2"/>
</dbReference>
<feature type="domain" description="Plastocyanin-like" evidence="7">
    <location>
        <begin position="89"/>
        <end position="195"/>
    </location>
</feature>
<dbReference type="EMBL" id="LVWD01000030">
    <property type="protein sequence ID" value="OAD40472.1"/>
    <property type="molecule type" value="Genomic_DNA"/>
</dbReference>
<accession>A0A167H840</accession>
<dbReference type="GO" id="GO:0005507">
    <property type="term" value="F:copper ion binding"/>
    <property type="evidence" value="ECO:0007669"/>
    <property type="project" value="InterPro"/>
</dbReference>
<dbReference type="PANTHER" id="PTHR11709">
    <property type="entry name" value="MULTI-COPPER OXIDASE"/>
    <property type="match status" value="1"/>
</dbReference>
<dbReference type="RefSeq" id="WP_066093120.1">
    <property type="nucleotide sequence ID" value="NZ_CP017476.1"/>
</dbReference>
<reference evidence="9 10" key="1">
    <citation type="submission" date="2016-02" db="EMBL/GenBank/DDBJ databases">
        <title>Draft genome sequence of Hydrogenophaga sp. LPB0072.</title>
        <authorList>
            <person name="Shin S.-K."/>
            <person name="Yi H."/>
        </authorList>
    </citation>
    <scope>NUCLEOTIDE SEQUENCE [LARGE SCALE GENOMIC DNA]</scope>
    <source>
        <strain evidence="9 10">LPB0072</strain>
    </source>
</reference>
<evidence type="ECO:0000256" key="4">
    <source>
        <dbReference type="SAM" id="MobiDB-lite"/>
    </source>
</evidence>
<evidence type="ECO:0000259" key="7">
    <source>
        <dbReference type="Pfam" id="PF07732"/>
    </source>
</evidence>
<organism evidence="8 11">
    <name type="scientific">Hydrogenophaga crassostreae</name>
    <dbReference type="NCBI Taxonomy" id="1763535"/>
    <lineage>
        <taxon>Bacteria</taxon>
        <taxon>Pseudomonadati</taxon>
        <taxon>Pseudomonadota</taxon>
        <taxon>Betaproteobacteria</taxon>
        <taxon>Burkholderiales</taxon>
        <taxon>Comamonadaceae</taxon>
        <taxon>Hydrogenophaga</taxon>
    </lineage>
</organism>
<dbReference type="InterPro" id="IPR002355">
    <property type="entry name" value="Cu_oxidase_Cu_BS"/>
</dbReference>
<dbReference type="CDD" id="cd13860">
    <property type="entry name" value="CuRO_1_2dMco_1"/>
    <property type="match status" value="1"/>
</dbReference>
<dbReference type="Pfam" id="PF07732">
    <property type="entry name" value="Cu-oxidase_3"/>
    <property type="match status" value="1"/>
</dbReference>
<evidence type="ECO:0000256" key="2">
    <source>
        <dbReference type="ARBA" id="ARBA00022723"/>
    </source>
</evidence>
<dbReference type="Proteomes" id="UP000185657">
    <property type="component" value="Unassembled WGS sequence"/>
</dbReference>
<evidence type="ECO:0000313" key="10">
    <source>
        <dbReference type="Proteomes" id="UP000185657"/>
    </source>
</evidence>
<protein>
    <submittedName>
        <fullName evidence="8">Copper oxidase</fullName>
    </submittedName>
</protein>
<dbReference type="EMBL" id="CP017476">
    <property type="protein sequence ID" value="AOW12601.1"/>
    <property type="molecule type" value="Genomic_DNA"/>
</dbReference>
<reference evidence="8 11" key="2">
    <citation type="submission" date="2016-10" db="EMBL/GenBank/DDBJ databases">
        <title>Hydorgenophaga sp. LPB0072 isolated from gastropod.</title>
        <authorList>
            <person name="Kim E."/>
            <person name="Yi H."/>
        </authorList>
    </citation>
    <scope>NUCLEOTIDE SEQUENCE [LARGE SCALE GENOMIC DNA]</scope>
    <source>
        <strain evidence="8 11">LPB0072</strain>
    </source>
</reference>
<name>A0A167H840_9BURK</name>
<dbReference type="CDD" id="cd04202">
    <property type="entry name" value="CuRO_D2_2dMcoN_like"/>
    <property type="match status" value="1"/>
</dbReference>
<dbReference type="GO" id="GO:0016491">
    <property type="term" value="F:oxidoreductase activity"/>
    <property type="evidence" value="ECO:0007669"/>
    <property type="project" value="UniProtKB-KW"/>
</dbReference>
<dbReference type="STRING" id="1763535.LPB072_06825"/>
<comment type="subcellular location">
    <subcellularLocation>
        <location evidence="1">Periplasm</location>
    </subcellularLocation>
</comment>
<evidence type="ECO:0000256" key="3">
    <source>
        <dbReference type="ARBA" id="ARBA00023002"/>
    </source>
</evidence>
<evidence type="ECO:0000259" key="6">
    <source>
        <dbReference type="Pfam" id="PF07731"/>
    </source>
</evidence>
<sequence>MNQPNSRRQFFAGAAASVAGLAVARSAFAGLPEPVIQTSGSMAPPLVPQTGRPYNPVVTLNGWTLPWRMNNNVKEFHLVAEPVVREVSKGFKVNMWGYNGQSPGPTIEVVEGDRVRIFVTNKLPEHTSVHWHGQRLPNGMDGVSGLNQRAIPVGKTYVYEFVARRPGTFMYHPHADEMTQMAMGMMGMWVTHPKAKHPHIAEVDRDFCFMLNAFDVEPGSRTPMVNTMTDFNIWCWNSRVFPDIDTLNVRLNDKVRIRVGNLTMTNHPIHLHGHEFEVTGTDGGPTPPGSRWPEVTTDVAVGQMRQIELLADEEGDWAMHCHKSHHTMNAMGHAVPTMIGIDHRGIVAKINKVAPDYMVMGERGMADMGEMEMQIPDNTAPMMTGTGQYGALEMGGMFNVFKVRKDQKQGDYSDPGAYRHPPGTSAFEYAGVLPEAARFQSEVKAGGQPVPGLNNPLSGKVEKQSPVNATAVKPKGPGKH</sequence>
<evidence type="ECO:0000256" key="5">
    <source>
        <dbReference type="SAM" id="SignalP"/>
    </source>
</evidence>
<dbReference type="Gene3D" id="2.60.40.420">
    <property type="entry name" value="Cupredoxins - blue copper proteins"/>
    <property type="match status" value="2"/>
</dbReference>
<feature type="signal peptide" evidence="5">
    <location>
        <begin position="1"/>
        <end position="29"/>
    </location>
</feature>
<dbReference type="InterPro" id="IPR006311">
    <property type="entry name" value="TAT_signal"/>
</dbReference>
<dbReference type="AlphaFoldDB" id="A0A167H840"/>
<feature type="domain" description="Plastocyanin-like" evidence="6">
    <location>
        <begin position="221"/>
        <end position="336"/>
    </location>
</feature>
<dbReference type="InterPro" id="IPR011706">
    <property type="entry name" value="Cu-oxidase_C"/>
</dbReference>
<dbReference type="Proteomes" id="UP000185680">
    <property type="component" value="Chromosome"/>
</dbReference>
<dbReference type="PROSITE" id="PS00080">
    <property type="entry name" value="MULTICOPPER_OXIDASE2"/>
    <property type="match status" value="1"/>
</dbReference>
<evidence type="ECO:0000256" key="1">
    <source>
        <dbReference type="ARBA" id="ARBA00004418"/>
    </source>
</evidence>
<evidence type="ECO:0000313" key="11">
    <source>
        <dbReference type="Proteomes" id="UP000185680"/>
    </source>
</evidence>
<dbReference type="InterPro" id="IPR045087">
    <property type="entry name" value="Cu-oxidase_fam"/>
</dbReference>
<feature type="region of interest" description="Disordered" evidence="4">
    <location>
        <begin position="440"/>
        <end position="480"/>
    </location>
</feature>
<keyword evidence="3" id="KW-0560">Oxidoreductase</keyword>
<dbReference type="KEGG" id="hyl:LPB072_06825"/>
<dbReference type="GO" id="GO:0042597">
    <property type="term" value="C:periplasmic space"/>
    <property type="evidence" value="ECO:0007669"/>
    <property type="project" value="UniProtKB-SubCell"/>
</dbReference>
<keyword evidence="5" id="KW-0732">Signal</keyword>
<dbReference type="OrthoDB" id="9757546at2"/>
<dbReference type="PROSITE" id="PS51318">
    <property type="entry name" value="TAT"/>
    <property type="match status" value="1"/>
</dbReference>
<dbReference type="InterPro" id="IPR011707">
    <property type="entry name" value="Cu-oxidase-like_N"/>
</dbReference>
<dbReference type="InterPro" id="IPR008972">
    <property type="entry name" value="Cupredoxin"/>
</dbReference>
<evidence type="ECO:0000313" key="9">
    <source>
        <dbReference type="EMBL" id="OAD40472.1"/>
    </source>
</evidence>